<proteinExistence type="predicted"/>
<keyword evidence="2" id="KW-1185">Reference proteome</keyword>
<comment type="caution">
    <text evidence="1">The sequence shown here is derived from an EMBL/GenBank/DDBJ whole genome shotgun (WGS) entry which is preliminary data.</text>
</comment>
<reference evidence="1" key="1">
    <citation type="submission" date="2016-04" db="EMBL/GenBank/DDBJ databases">
        <authorList>
            <person name="Nguyen H.D."/>
            <person name="Samba Siva P."/>
            <person name="Cullis J."/>
            <person name="Levesque C.A."/>
            <person name="Hambleton S."/>
        </authorList>
    </citation>
    <scope>NUCLEOTIDE SEQUENCE</scope>
    <source>
        <strain evidence="1">DAOMC 236426</strain>
    </source>
</reference>
<dbReference type="Proteomes" id="UP000077684">
    <property type="component" value="Unassembled WGS sequence"/>
</dbReference>
<evidence type="ECO:0000313" key="1">
    <source>
        <dbReference type="EMBL" id="KAE8239826.1"/>
    </source>
</evidence>
<evidence type="ECO:0000313" key="2">
    <source>
        <dbReference type="Proteomes" id="UP000077684"/>
    </source>
</evidence>
<organism evidence="1 2">
    <name type="scientific">Tilletia controversa</name>
    <name type="common">dwarf bunt fungus</name>
    <dbReference type="NCBI Taxonomy" id="13291"/>
    <lineage>
        <taxon>Eukaryota</taxon>
        <taxon>Fungi</taxon>
        <taxon>Dikarya</taxon>
        <taxon>Basidiomycota</taxon>
        <taxon>Ustilaginomycotina</taxon>
        <taxon>Exobasidiomycetes</taxon>
        <taxon>Tilletiales</taxon>
        <taxon>Tilletiaceae</taxon>
        <taxon>Tilletia</taxon>
    </lineage>
</organism>
<protein>
    <submittedName>
        <fullName evidence="1">Uncharacterized protein</fullName>
    </submittedName>
</protein>
<name>A0A8X7MKS3_9BASI</name>
<reference evidence="1" key="2">
    <citation type="journal article" date="2019" name="IMA Fungus">
        <title>Genome sequencing and comparison of five Tilletia species to identify candidate genes for the detection of regulated species infecting wheat.</title>
        <authorList>
            <person name="Nguyen H.D.T."/>
            <person name="Sultana T."/>
            <person name="Kesanakurti P."/>
            <person name="Hambleton S."/>
        </authorList>
    </citation>
    <scope>NUCLEOTIDE SEQUENCE</scope>
    <source>
        <strain evidence="1">DAOMC 236426</strain>
    </source>
</reference>
<gene>
    <name evidence="1" type="ORF">A4X06_0g8022</name>
</gene>
<accession>A0A8X7MKS3</accession>
<dbReference type="AlphaFoldDB" id="A0A8X7MKS3"/>
<dbReference type="EMBL" id="LWDE02001588">
    <property type="protein sequence ID" value="KAE8239826.1"/>
    <property type="molecule type" value="Genomic_DNA"/>
</dbReference>
<sequence>MSNHYGELASAADVQHIVAVGESRPRPALIVCRTMCHVPERQQWSDEDESALLSLGVLDIATDTDTDVATYTRLQESEQTDSVSLIIFFFFFPSPSPAS</sequence>